<sequence length="261" mass="27516">MAQHRMTRMTDRRRQLSDCDVPGVAVTPRGRHRARARATERRGSVAVGIAVAAGALVTAGAQYASPAQAQAVPVHEATPMQDPVAEYLPQILAIPEISNINDAIEQLAKGQRRAEESAARDAAALRPLFVRPVAGTLTSDFGPRWGTTHTGLDIANAIGTPVYAAADATVLDSGPADGFGLWVRLQHDDGTTTVYGHIDQTLVTVGQRVQAGEQIATVGNRGQSTGPHLHFEVVDAAGSKVDPQEWLASRGVALSDAAVRS</sequence>
<feature type="domain" description="M23ase beta-sheet core" evidence="2">
    <location>
        <begin position="148"/>
        <end position="243"/>
    </location>
</feature>
<dbReference type="Pfam" id="PF01551">
    <property type="entry name" value="Peptidase_M23"/>
    <property type="match status" value="1"/>
</dbReference>
<dbReference type="PANTHER" id="PTHR21666:SF270">
    <property type="entry name" value="MUREIN HYDROLASE ACTIVATOR ENVC"/>
    <property type="match status" value="1"/>
</dbReference>
<reference evidence="3" key="1">
    <citation type="submission" date="2020-05" db="EMBL/GenBank/DDBJ databases">
        <authorList>
            <person name="Chiriac C."/>
            <person name="Salcher M."/>
            <person name="Ghai R."/>
            <person name="Kavagutti S V."/>
        </authorList>
    </citation>
    <scope>NUCLEOTIDE SEQUENCE</scope>
</reference>
<dbReference type="AlphaFoldDB" id="A0A6J7E4S4"/>
<gene>
    <name evidence="3" type="ORF">UFOPK3472_00167</name>
</gene>
<dbReference type="PANTHER" id="PTHR21666">
    <property type="entry name" value="PEPTIDASE-RELATED"/>
    <property type="match status" value="1"/>
</dbReference>
<feature type="transmembrane region" description="Helical" evidence="1">
    <location>
        <begin position="43"/>
        <end position="64"/>
    </location>
</feature>
<proteinExistence type="predicted"/>
<dbReference type="InterPro" id="IPR011055">
    <property type="entry name" value="Dup_hybrid_motif"/>
</dbReference>
<name>A0A6J7E4S4_9ZZZZ</name>
<keyword evidence="1" id="KW-0812">Transmembrane</keyword>
<organism evidence="3">
    <name type="scientific">freshwater metagenome</name>
    <dbReference type="NCBI Taxonomy" id="449393"/>
    <lineage>
        <taxon>unclassified sequences</taxon>
        <taxon>metagenomes</taxon>
        <taxon>ecological metagenomes</taxon>
    </lineage>
</organism>
<dbReference type="SUPFAM" id="SSF51261">
    <property type="entry name" value="Duplicated hybrid motif"/>
    <property type="match status" value="1"/>
</dbReference>
<accession>A0A6J7E4S4</accession>
<dbReference type="CDD" id="cd12797">
    <property type="entry name" value="M23_peptidase"/>
    <property type="match status" value="1"/>
</dbReference>
<dbReference type="Gene3D" id="2.70.70.10">
    <property type="entry name" value="Glucose Permease (Domain IIA)"/>
    <property type="match status" value="1"/>
</dbReference>
<evidence type="ECO:0000256" key="1">
    <source>
        <dbReference type="SAM" id="Phobius"/>
    </source>
</evidence>
<dbReference type="InterPro" id="IPR050570">
    <property type="entry name" value="Cell_wall_metabolism_enzyme"/>
</dbReference>
<dbReference type="InterPro" id="IPR016047">
    <property type="entry name" value="M23ase_b-sheet_dom"/>
</dbReference>
<protein>
    <submittedName>
        <fullName evidence="3">Unannotated protein</fullName>
    </submittedName>
</protein>
<dbReference type="GO" id="GO:0004222">
    <property type="term" value="F:metalloendopeptidase activity"/>
    <property type="evidence" value="ECO:0007669"/>
    <property type="project" value="TreeGrafter"/>
</dbReference>
<evidence type="ECO:0000259" key="2">
    <source>
        <dbReference type="Pfam" id="PF01551"/>
    </source>
</evidence>
<evidence type="ECO:0000313" key="3">
    <source>
        <dbReference type="EMBL" id="CAB4874733.1"/>
    </source>
</evidence>
<keyword evidence="1" id="KW-0472">Membrane</keyword>
<keyword evidence="1" id="KW-1133">Transmembrane helix</keyword>
<dbReference type="EMBL" id="CAFBLX010000006">
    <property type="protein sequence ID" value="CAB4874733.1"/>
    <property type="molecule type" value="Genomic_DNA"/>
</dbReference>